<dbReference type="AlphaFoldDB" id="A0AAV4JMV7"/>
<keyword evidence="2" id="KW-1185">Reference proteome</keyword>
<accession>A0AAV4JMV7</accession>
<gene>
    <name evidence="1" type="ORF">ElyMa_001622800</name>
</gene>
<evidence type="ECO:0000313" key="2">
    <source>
        <dbReference type="Proteomes" id="UP000762676"/>
    </source>
</evidence>
<dbReference type="Pfam" id="PF12895">
    <property type="entry name" value="ANAPC3"/>
    <property type="match status" value="1"/>
</dbReference>
<dbReference type="PANTHER" id="PTHR37162">
    <property type="entry name" value="HAT FAMILY DIMERISATION DOMAINCONTAINING PROTEIN-RELATED"/>
    <property type="match status" value="1"/>
</dbReference>
<dbReference type="SUPFAM" id="SSF48452">
    <property type="entry name" value="TPR-like"/>
    <property type="match status" value="1"/>
</dbReference>
<evidence type="ECO:0000313" key="1">
    <source>
        <dbReference type="EMBL" id="GFS22721.1"/>
    </source>
</evidence>
<organism evidence="1 2">
    <name type="scientific">Elysia marginata</name>
    <dbReference type="NCBI Taxonomy" id="1093978"/>
    <lineage>
        <taxon>Eukaryota</taxon>
        <taxon>Metazoa</taxon>
        <taxon>Spiralia</taxon>
        <taxon>Lophotrochozoa</taxon>
        <taxon>Mollusca</taxon>
        <taxon>Gastropoda</taxon>
        <taxon>Heterobranchia</taxon>
        <taxon>Euthyneura</taxon>
        <taxon>Panpulmonata</taxon>
        <taxon>Sacoglossa</taxon>
        <taxon>Placobranchoidea</taxon>
        <taxon>Plakobranchidae</taxon>
        <taxon>Elysia</taxon>
    </lineage>
</organism>
<comment type="caution">
    <text evidence="1">The sequence shown here is derived from an EMBL/GenBank/DDBJ whole genome shotgun (WGS) entry which is preliminary data.</text>
</comment>
<protein>
    <submittedName>
        <fullName evidence="1">Cell division cycle protein 27-like protein</fullName>
    </submittedName>
</protein>
<dbReference type="PANTHER" id="PTHR37162:SF1">
    <property type="entry name" value="BED-TYPE DOMAIN-CONTAINING PROTEIN"/>
    <property type="match status" value="1"/>
</dbReference>
<dbReference type="EMBL" id="BMAT01003272">
    <property type="protein sequence ID" value="GFS22721.1"/>
    <property type="molecule type" value="Genomic_DNA"/>
</dbReference>
<keyword evidence="1" id="KW-0131">Cell cycle</keyword>
<name>A0AAV4JMV7_9GAST</name>
<proteinExistence type="predicted"/>
<sequence>MTEVICICENFVILDGDKALVPLDLKLCGYQYHAQHSLKAAIRDALNNYSYQDAIFLAERLYAEISNNESLHLLATCYYRAGRPNQAYMLLDKACSQTPQCKFLKAKCCSDLNKHNEVEEILAGTIFTKIKSPEDIEAEFGSLACYVFALLGSIYRLDYGNKGKCQVKRHAESEGHKRCRNAVKSTQALPAIFQATSSLERGENPTVESQLPYGTASNVIESQRFTSVPHASKDVNAKPNPPSFKDRVSQQEAMICAFIAQHTLHLDLAPHLVQLAQALSSDHKALQTLSMERFSATYKLKHGLHEVTRKRIISKMKAIPFSINLDEATTKSNKKRLLNILVCFFDADAGESVTHLYASVEMTTVNASTVHAAVTSRLAEDGIPLENLISSLSDSAAYMRGSQHGYETKLREEAPHLLEIDGDICHHIHNITRQFSSELDPDNTLARLLDDIHTDFVYSPDIREHFFTICKILGLPEKQPKERVGHRWLSLLDASQSFEELADPLTILYFSWLTVKDKVLYQKIICDIYVKHQVSVSGRHTVMSTMSKLKEKAKSMTVLGKKRKERVCYKLFDKRKDIDLLSKAITSIFPMFKKFILAFETKKPMVHKLYDKIVSLFREFLQGFIKAQDIRESGKKLLHLDVSDKSKQINPKHVAVGKCQSVLATMSEECAFSFKEKLMTAYVSTAKYMQKKPTSPESSFEDTLPFRPHRFWPI</sequence>
<dbReference type="InterPro" id="IPR011990">
    <property type="entry name" value="TPR-like_helical_dom_sf"/>
</dbReference>
<keyword evidence="1" id="KW-0132">Cell division</keyword>
<reference evidence="1 2" key="1">
    <citation type="journal article" date="2021" name="Elife">
        <title>Chloroplast acquisition without the gene transfer in kleptoplastic sea slugs, Plakobranchus ocellatus.</title>
        <authorList>
            <person name="Maeda T."/>
            <person name="Takahashi S."/>
            <person name="Yoshida T."/>
            <person name="Shimamura S."/>
            <person name="Takaki Y."/>
            <person name="Nagai Y."/>
            <person name="Toyoda A."/>
            <person name="Suzuki Y."/>
            <person name="Arimoto A."/>
            <person name="Ishii H."/>
            <person name="Satoh N."/>
            <person name="Nishiyama T."/>
            <person name="Hasebe M."/>
            <person name="Maruyama T."/>
            <person name="Minagawa J."/>
            <person name="Obokata J."/>
            <person name="Shigenobu S."/>
        </authorList>
    </citation>
    <scope>NUCLEOTIDE SEQUENCE [LARGE SCALE GENOMIC DNA]</scope>
</reference>
<dbReference type="Gene3D" id="1.25.40.10">
    <property type="entry name" value="Tetratricopeptide repeat domain"/>
    <property type="match status" value="1"/>
</dbReference>
<dbReference type="Proteomes" id="UP000762676">
    <property type="component" value="Unassembled WGS sequence"/>
</dbReference>
<dbReference type="GO" id="GO:0051301">
    <property type="term" value="P:cell division"/>
    <property type="evidence" value="ECO:0007669"/>
    <property type="project" value="UniProtKB-KW"/>
</dbReference>